<dbReference type="Proteomes" id="UP001642484">
    <property type="component" value="Unassembled WGS sequence"/>
</dbReference>
<evidence type="ECO:0000313" key="2">
    <source>
        <dbReference type="Proteomes" id="UP001642484"/>
    </source>
</evidence>
<comment type="caution">
    <text evidence="1">The sequence shown here is derived from an EMBL/GenBank/DDBJ whole genome shotgun (WGS) entry which is preliminary data.</text>
</comment>
<keyword evidence="2" id="KW-1185">Reference proteome</keyword>
<organism evidence="1 2">
    <name type="scientific">Durusdinium trenchii</name>
    <dbReference type="NCBI Taxonomy" id="1381693"/>
    <lineage>
        <taxon>Eukaryota</taxon>
        <taxon>Sar</taxon>
        <taxon>Alveolata</taxon>
        <taxon>Dinophyceae</taxon>
        <taxon>Suessiales</taxon>
        <taxon>Symbiodiniaceae</taxon>
        <taxon>Durusdinium</taxon>
    </lineage>
</organism>
<accession>A0ABP0LHL6</accession>
<evidence type="ECO:0000313" key="1">
    <source>
        <dbReference type="EMBL" id="CAK9037777.1"/>
    </source>
</evidence>
<proteinExistence type="predicted"/>
<protein>
    <submittedName>
        <fullName evidence="1">Uncharacterized protein</fullName>
    </submittedName>
</protein>
<reference evidence="1 2" key="1">
    <citation type="submission" date="2024-02" db="EMBL/GenBank/DDBJ databases">
        <authorList>
            <person name="Chen Y."/>
            <person name="Shah S."/>
            <person name="Dougan E. K."/>
            <person name="Thang M."/>
            <person name="Chan C."/>
        </authorList>
    </citation>
    <scope>NUCLEOTIDE SEQUENCE [LARGE SCALE GENOMIC DNA]</scope>
</reference>
<name>A0ABP0LHL6_9DINO</name>
<gene>
    <name evidence="1" type="ORF">CCMP2556_LOCUS20816</name>
</gene>
<sequence length="169" mass="18618">MALPTVPSVRGKAQAVPDMFSSCFSLLQAFWIGLAGTGMYSFFKASTASPGLCQGQKGLSQQVLIVIRPSYQKALWSCNSLSRSAWAAIDARSTALRQAIILAQISLATRRPGRLVIFTRFFLERGSSGCTSLAIWRNAVQKNALGLDFCLFFEDHQWPLRELARQLQG</sequence>
<dbReference type="EMBL" id="CAXAMN010012237">
    <property type="protein sequence ID" value="CAK9037777.1"/>
    <property type="molecule type" value="Genomic_DNA"/>
</dbReference>